<feature type="region of interest" description="Disordered" evidence="1">
    <location>
        <begin position="1"/>
        <end position="21"/>
    </location>
</feature>
<dbReference type="EMBL" id="WMLF01000104">
    <property type="protein sequence ID" value="MBB1243854.1"/>
    <property type="molecule type" value="Genomic_DNA"/>
</dbReference>
<accession>A0ABR6EH75</accession>
<comment type="caution">
    <text evidence="2">The sequence shown here is derived from an EMBL/GenBank/DDBJ whole genome shotgun (WGS) entry which is preliminary data.</text>
</comment>
<protein>
    <submittedName>
        <fullName evidence="2">Uncharacterized protein</fullName>
    </submittedName>
</protein>
<sequence>MTVATSEKQAQDARLRERLESEAPDRARDFVNDDHQFAIRRWREIAAKETSPAARRIMDAYVAALESIDVHALGRAE</sequence>
<proteinExistence type="predicted"/>
<feature type="compositionally biased region" description="Basic and acidic residues" evidence="1">
    <location>
        <begin position="9"/>
        <end position="21"/>
    </location>
</feature>
<evidence type="ECO:0000256" key="1">
    <source>
        <dbReference type="SAM" id="MobiDB-lite"/>
    </source>
</evidence>
<dbReference type="RefSeq" id="WP_182855219.1">
    <property type="nucleotide sequence ID" value="NZ_WMLF01000104.1"/>
</dbReference>
<organism evidence="2 3">
    <name type="scientific">Streptomyces durbertensis</name>
    <dbReference type="NCBI Taxonomy" id="2448886"/>
    <lineage>
        <taxon>Bacteria</taxon>
        <taxon>Bacillati</taxon>
        <taxon>Actinomycetota</taxon>
        <taxon>Actinomycetes</taxon>
        <taxon>Kitasatosporales</taxon>
        <taxon>Streptomycetaceae</taxon>
        <taxon>Streptomyces</taxon>
    </lineage>
</organism>
<evidence type="ECO:0000313" key="2">
    <source>
        <dbReference type="EMBL" id="MBB1243854.1"/>
    </source>
</evidence>
<evidence type="ECO:0000313" key="3">
    <source>
        <dbReference type="Proteomes" id="UP000766698"/>
    </source>
</evidence>
<reference evidence="3" key="1">
    <citation type="journal article" date="2020" name="Syst. Appl. Microbiol.">
        <title>Streptomyces alkaliterrae sp. nov., isolated from an alkaline soil, and emended descriptions of Streptomyces alkaliphilus, Streptomyces calidiresistens and Streptomyces durbertensis.</title>
        <authorList>
            <person name="Swiecimska M."/>
            <person name="Golinska P."/>
            <person name="Nouioui I."/>
            <person name="Wypij M."/>
            <person name="Rai M."/>
            <person name="Sangal V."/>
            <person name="Goodfellow M."/>
        </authorList>
    </citation>
    <scope>NUCLEOTIDE SEQUENCE [LARGE SCALE GENOMIC DNA]</scope>
    <source>
        <strain evidence="3">DSM 104538</strain>
    </source>
</reference>
<dbReference type="Proteomes" id="UP000766698">
    <property type="component" value="Unassembled WGS sequence"/>
</dbReference>
<name>A0ABR6EH75_9ACTN</name>
<keyword evidence="3" id="KW-1185">Reference proteome</keyword>
<gene>
    <name evidence="2" type="ORF">GL263_09830</name>
</gene>